<dbReference type="RefSeq" id="WP_101685093.1">
    <property type="nucleotide sequence ID" value="NZ_PJRP01000022.1"/>
</dbReference>
<evidence type="ECO:0000313" key="3">
    <source>
        <dbReference type="EMBL" id="PLP96838.1"/>
    </source>
</evidence>
<evidence type="ECO:0000313" key="4">
    <source>
        <dbReference type="Proteomes" id="UP000234341"/>
    </source>
</evidence>
<dbReference type="AlphaFoldDB" id="A0A2N5C3Q2"/>
<feature type="region of interest" description="Disordered" evidence="1">
    <location>
        <begin position="473"/>
        <end position="495"/>
    </location>
</feature>
<evidence type="ECO:0000259" key="2">
    <source>
        <dbReference type="Pfam" id="PF13401"/>
    </source>
</evidence>
<organism evidence="3 4">
    <name type="scientific">Cupriavidus pauculus</name>
    <dbReference type="NCBI Taxonomy" id="82633"/>
    <lineage>
        <taxon>Bacteria</taxon>
        <taxon>Pseudomonadati</taxon>
        <taxon>Pseudomonadota</taxon>
        <taxon>Betaproteobacteria</taxon>
        <taxon>Burkholderiales</taxon>
        <taxon>Burkholderiaceae</taxon>
        <taxon>Cupriavidus</taxon>
    </lineage>
</organism>
<gene>
    <name evidence="3" type="ORF">CYJ10_30055</name>
</gene>
<dbReference type="InterPro" id="IPR049945">
    <property type="entry name" value="AAA_22"/>
</dbReference>
<evidence type="ECO:0000256" key="1">
    <source>
        <dbReference type="SAM" id="MobiDB-lite"/>
    </source>
</evidence>
<dbReference type="InterPro" id="IPR027417">
    <property type="entry name" value="P-loop_NTPase"/>
</dbReference>
<feature type="compositionally biased region" description="Basic and acidic residues" evidence="1">
    <location>
        <begin position="485"/>
        <end position="495"/>
    </location>
</feature>
<dbReference type="Proteomes" id="UP000234341">
    <property type="component" value="Unassembled WGS sequence"/>
</dbReference>
<dbReference type="OrthoDB" id="5593847at2"/>
<dbReference type="Gene3D" id="3.40.50.300">
    <property type="entry name" value="P-loop containing nucleotide triphosphate hydrolases"/>
    <property type="match status" value="1"/>
</dbReference>
<comment type="caution">
    <text evidence="3">The sequence shown here is derived from an EMBL/GenBank/DDBJ whole genome shotgun (WGS) entry which is preliminary data.</text>
</comment>
<dbReference type="Pfam" id="PF13401">
    <property type="entry name" value="AAA_22"/>
    <property type="match status" value="1"/>
</dbReference>
<proteinExistence type="predicted"/>
<dbReference type="EMBL" id="PJRP01000022">
    <property type="protein sequence ID" value="PLP96838.1"/>
    <property type="molecule type" value="Genomic_DNA"/>
</dbReference>
<dbReference type="SUPFAM" id="SSF52540">
    <property type="entry name" value="P-loop containing nucleoside triphosphate hydrolases"/>
    <property type="match status" value="1"/>
</dbReference>
<feature type="domain" description="ORC1/DEAH AAA+ ATPase" evidence="2">
    <location>
        <begin position="129"/>
        <end position="268"/>
    </location>
</feature>
<reference evidence="3 4" key="1">
    <citation type="submission" date="2017-12" db="EMBL/GenBank/DDBJ databases">
        <title>Genome sequence of the active heterotrophic nitrifier-denitrifier, Cupriavidus pauculus UM1.</title>
        <authorList>
            <person name="Putonti C."/>
            <person name="Castignetti D."/>
        </authorList>
    </citation>
    <scope>NUCLEOTIDE SEQUENCE [LARGE SCALE GENOMIC DNA]</scope>
    <source>
        <strain evidence="3 4">UM1</strain>
    </source>
</reference>
<accession>A0A2N5C3Q2</accession>
<protein>
    <recommendedName>
        <fullName evidence="2">ORC1/DEAH AAA+ ATPase domain-containing protein</fullName>
    </recommendedName>
</protein>
<name>A0A2N5C3Q2_9BURK</name>
<dbReference type="GO" id="GO:0016887">
    <property type="term" value="F:ATP hydrolysis activity"/>
    <property type="evidence" value="ECO:0007669"/>
    <property type="project" value="InterPro"/>
</dbReference>
<sequence>MKPSSFDYKEFWSTHYGSNSFLRLLDPLLGMESFDSNFSIYPEFSSDERLLLDSYRFVAISRLDTFFQKLDRHYPVVDTMHRMITEGYIERVKLGLHYHNKDRIAWFRKNPDFYEYAAPKDLYIAPTSAPMASLFGISGLGKTFTIQNILHRIRPWVVHRDGSLQLTYVYTQCSPDGRLTGMLRNVIQKIGDSVGHPYISELSAKPSIEQLEAKAYKVIDKHNVGILVIDEFQNCLSQRGVAQRSITNYFVNLNNTTPTPVFIAATPQGEEPLQIALHSARRSAKYGSIEWNLPALDAHWNNFMTALWPYQWTRVYVELTFEFIVLFHNFSQGIYGIAICLFQLSQIRAITSGKECLTPELVTEVYYSELHMVTKILDSIRTRDKRQANNYSDVIGDVIFSIKEKVKQYAANSAKIGENTEDEQYQEASQYIADSFPDLAASIMPHLEAVYNQAPSLRASALVHKAHNLYLAQGGPPRRRSIAQRAKDSSGPDGR</sequence>